<feature type="region of interest" description="Disordered" evidence="1">
    <location>
        <begin position="44"/>
        <end position="63"/>
    </location>
</feature>
<feature type="region of interest" description="Disordered" evidence="1">
    <location>
        <begin position="1"/>
        <end position="33"/>
    </location>
</feature>
<evidence type="ECO:0000256" key="1">
    <source>
        <dbReference type="SAM" id="MobiDB-lite"/>
    </source>
</evidence>
<reference evidence="2" key="1">
    <citation type="submission" date="2022-10" db="EMBL/GenBank/DDBJ databases">
        <authorList>
            <person name="Chen Y."/>
            <person name="Dougan E. K."/>
            <person name="Chan C."/>
            <person name="Rhodes N."/>
            <person name="Thang M."/>
        </authorList>
    </citation>
    <scope>NUCLEOTIDE SEQUENCE</scope>
</reference>
<dbReference type="EMBL" id="CAMXCT010000054">
    <property type="protein sequence ID" value="CAI3973101.1"/>
    <property type="molecule type" value="Genomic_DNA"/>
</dbReference>
<keyword evidence="4" id="KW-1185">Reference proteome</keyword>
<dbReference type="Proteomes" id="UP001152797">
    <property type="component" value="Unassembled WGS sequence"/>
</dbReference>
<name>A0A9P1FEJ1_9DINO</name>
<feature type="compositionally biased region" description="Polar residues" evidence="1">
    <location>
        <begin position="49"/>
        <end position="63"/>
    </location>
</feature>
<feature type="compositionally biased region" description="Polar residues" evidence="1">
    <location>
        <begin position="10"/>
        <end position="33"/>
    </location>
</feature>
<dbReference type="EMBL" id="CAMXCT030000054">
    <property type="protein sequence ID" value="CAL4760413.1"/>
    <property type="molecule type" value="Genomic_DNA"/>
</dbReference>
<reference evidence="3" key="2">
    <citation type="submission" date="2024-04" db="EMBL/GenBank/DDBJ databases">
        <authorList>
            <person name="Chen Y."/>
            <person name="Shah S."/>
            <person name="Dougan E. K."/>
            <person name="Thang M."/>
            <person name="Chan C."/>
        </authorList>
    </citation>
    <scope>NUCLEOTIDE SEQUENCE [LARGE SCALE GENOMIC DNA]</scope>
</reference>
<evidence type="ECO:0000313" key="3">
    <source>
        <dbReference type="EMBL" id="CAL1126476.1"/>
    </source>
</evidence>
<organism evidence="2">
    <name type="scientific">Cladocopium goreaui</name>
    <dbReference type="NCBI Taxonomy" id="2562237"/>
    <lineage>
        <taxon>Eukaryota</taxon>
        <taxon>Sar</taxon>
        <taxon>Alveolata</taxon>
        <taxon>Dinophyceae</taxon>
        <taxon>Suessiales</taxon>
        <taxon>Symbiodiniaceae</taxon>
        <taxon>Cladocopium</taxon>
    </lineage>
</organism>
<dbReference type="AlphaFoldDB" id="A0A9P1FEJ1"/>
<proteinExistence type="predicted"/>
<evidence type="ECO:0000313" key="4">
    <source>
        <dbReference type="Proteomes" id="UP001152797"/>
    </source>
</evidence>
<sequence length="63" mass="6793">MPTLPLPHSLQPSPVSQHRQVSSAPQTASLTPSVPCLSSQLLAPFNDENWPNSRMQNGAQVES</sequence>
<protein>
    <submittedName>
        <fullName evidence="2">Uncharacterized protein</fullName>
    </submittedName>
</protein>
<dbReference type="EMBL" id="CAMXCT020000054">
    <property type="protein sequence ID" value="CAL1126476.1"/>
    <property type="molecule type" value="Genomic_DNA"/>
</dbReference>
<gene>
    <name evidence="2" type="ORF">C1SCF055_LOCUS1627</name>
</gene>
<accession>A0A9P1FEJ1</accession>
<dbReference type="OrthoDB" id="418105at2759"/>
<evidence type="ECO:0000313" key="2">
    <source>
        <dbReference type="EMBL" id="CAI3973101.1"/>
    </source>
</evidence>
<comment type="caution">
    <text evidence="2">The sequence shown here is derived from an EMBL/GenBank/DDBJ whole genome shotgun (WGS) entry which is preliminary data.</text>
</comment>